<accession>A0A0B6YCT8</accession>
<feature type="compositionally biased region" description="Polar residues" evidence="1">
    <location>
        <begin position="145"/>
        <end position="179"/>
    </location>
</feature>
<feature type="compositionally biased region" description="Basic and acidic residues" evidence="1">
    <location>
        <begin position="131"/>
        <end position="144"/>
    </location>
</feature>
<dbReference type="EMBL" id="HACG01006445">
    <property type="protein sequence ID" value="CEK53310.1"/>
    <property type="molecule type" value="Transcribed_RNA"/>
</dbReference>
<feature type="region of interest" description="Disordered" evidence="1">
    <location>
        <begin position="128"/>
        <end position="179"/>
    </location>
</feature>
<evidence type="ECO:0000313" key="2">
    <source>
        <dbReference type="EMBL" id="CEK53310.1"/>
    </source>
</evidence>
<organism evidence="2">
    <name type="scientific">Arion vulgaris</name>
    <dbReference type="NCBI Taxonomy" id="1028688"/>
    <lineage>
        <taxon>Eukaryota</taxon>
        <taxon>Metazoa</taxon>
        <taxon>Spiralia</taxon>
        <taxon>Lophotrochozoa</taxon>
        <taxon>Mollusca</taxon>
        <taxon>Gastropoda</taxon>
        <taxon>Heterobranchia</taxon>
        <taxon>Euthyneura</taxon>
        <taxon>Panpulmonata</taxon>
        <taxon>Eupulmonata</taxon>
        <taxon>Stylommatophora</taxon>
        <taxon>Helicina</taxon>
        <taxon>Arionoidea</taxon>
        <taxon>Arionidae</taxon>
        <taxon>Arion</taxon>
    </lineage>
</organism>
<dbReference type="AlphaFoldDB" id="A0A0B6YCT8"/>
<proteinExistence type="predicted"/>
<reference evidence="2" key="1">
    <citation type="submission" date="2014-12" db="EMBL/GenBank/DDBJ databases">
        <title>Insight into the proteome of Arion vulgaris.</title>
        <authorList>
            <person name="Aradska J."/>
            <person name="Bulat T."/>
            <person name="Smidak R."/>
            <person name="Sarate P."/>
            <person name="Gangsoo J."/>
            <person name="Sialana F."/>
            <person name="Bilban M."/>
            <person name="Lubec G."/>
        </authorList>
    </citation>
    <scope>NUCLEOTIDE SEQUENCE</scope>
    <source>
        <tissue evidence="2">Skin</tissue>
    </source>
</reference>
<gene>
    <name evidence="2" type="primary">ORF19836</name>
</gene>
<sequence>MCNQGLEIVTSTRNNQYLKTSFVNQTRLMRKERFGSERVGTIANQMKGKTLTFPSMLSSSTSSLTSLPTLTFRKYSTWALPEMCQIKSAESSRSSQPDSKTIATYSRNMKMTFQPKRVVQTLTPQSANKNRKYDVSSAHVRDSSKTNISCPTNHTDQSCCKHSNSTTHDSQKSSVTSESQDIVLLTSEGMQPGEEQEDMSEELTAEEVQRRINIEKCLNWLAKLPDKFSGMYILQERAPVILD</sequence>
<evidence type="ECO:0000256" key="1">
    <source>
        <dbReference type="SAM" id="MobiDB-lite"/>
    </source>
</evidence>
<name>A0A0B6YCT8_9EUPU</name>
<protein>
    <submittedName>
        <fullName evidence="2">Uncharacterized protein</fullName>
    </submittedName>
</protein>